<evidence type="ECO:0000256" key="1">
    <source>
        <dbReference type="ARBA" id="ARBA00004651"/>
    </source>
</evidence>
<evidence type="ECO:0000256" key="5">
    <source>
        <dbReference type="ARBA" id="ARBA00023136"/>
    </source>
</evidence>
<gene>
    <name evidence="7" type="ORF">E3J62_01520</name>
</gene>
<accession>A0A523UXW8</accession>
<keyword evidence="3 6" id="KW-0812">Transmembrane</keyword>
<keyword evidence="5 6" id="KW-0472">Membrane</keyword>
<reference evidence="7 8" key="1">
    <citation type="submission" date="2019-03" db="EMBL/GenBank/DDBJ databases">
        <title>Metabolic potential of uncultured bacteria and archaea associated with petroleum seepage in deep-sea sediments.</title>
        <authorList>
            <person name="Dong X."/>
            <person name="Hubert C."/>
        </authorList>
    </citation>
    <scope>NUCLEOTIDE SEQUENCE [LARGE SCALE GENOMIC DNA]</scope>
    <source>
        <strain evidence="7">E44_bin18</strain>
    </source>
</reference>
<evidence type="ECO:0000256" key="4">
    <source>
        <dbReference type="ARBA" id="ARBA00022989"/>
    </source>
</evidence>
<feature type="transmembrane region" description="Helical" evidence="6">
    <location>
        <begin position="156"/>
        <end position="175"/>
    </location>
</feature>
<feature type="transmembrane region" description="Helical" evidence="6">
    <location>
        <begin position="250"/>
        <end position="271"/>
    </location>
</feature>
<dbReference type="GO" id="GO:0005886">
    <property type="term" value="C:plasma membrane"/>
    <property type="evidence" value="ECO:0007669"/>
    <property type="project" value="UniProtKB-SubCell"/>
</dbReference>
<protein>
    <submittedName>
        <fullName evidence="7">Flippase-like domain-containing protein</fullName>
    </submittedName>
</protein>
<feature type="transmembrane region" description="Helical" evidence="6">
    <location>
        <begin position="130"/>
        <end position="149"/>
    </location>
</feature>
<feature type="transmembrane region" description="Helical" evidence="6">
    <location>
        <begin position="291"/>
        <end position="315"/>
    </location>
</feature>
<sequence>MSEMKEKTRSLLYLLIRILASAFLLGLLLWRVDLSNLATLFASVRPLPLVLGFLAWLGVLLLSNERWRRLLSAQGIQVPFFRLLVIYMISFFFNNFLPAALGMDITRAVYVTKERAKGSEVFASVLTERVLGMLGLLIFAFVALMFYMNTPEGRKFILLIVGATVILIAVIGLFLKRGLLPGLRKRIGSIKVFGLGERIKQFYQAMQLYRKRMPVVLWAIALSVLVQGFLVIINYFAGASLGLSIPLFSHLVYVPIISIVAMIPISINGIGVREWGYVFLFGLTGLSSGEALSLSLLFFAIGIAGSLTGGIAFLLKHR</sequence>
<evidence type="ECO:0000256" key="6">
    <source>
        <dbReference type="SAM" id="Phobius"/>
    </source>
</evidence>
<evidence type="ECO:0000313" key="8">
    <source>
        <dbReference type="Proteomes" id="UP000315525"/>
    </source>
</evidence>
<dbReference type="AlphaFoldDB" id="A0A523UXW8"/>
<dbReference type="PANTHER" id="PTHR40277:SF1">
    <property type="entry name" value="BLL5419 PROTEIN"/>
    <property type="match status" value="1"/>
</dbReference>
<keyword evidence="2" id="KW-1003">Cell membrane</keyword>
<dbReference type="PANTHER" id="PTHR40277">
    <property type="entry name" value="BLL5419 PROTEIN"/>
    <property type="match status" value="1"/>
</dbReference>
<evidence type="ECO:0000256" key="3">
    <source>
        <dbReference type="ARBA" id="ARBA00022692"/>
    </source>
</evidence>
<feature type="transmembrane region" description="Helical" evidence="6">
    <location>
        <begin position="215"/>
        <end position="238"/>
    </location>
</feature>
<feature type="transmembrane region" description="Helical" evidence="6">
    <location>
        <begin position="84"/>
        <end position="110"/>
    </location>
</feature>
<dbReference type="NCBIfam" id="TIGR00374">
    <property type="entry name" value="flippase-like domain"/>
    <property type="match status" value="1"/>
</dbReference>
<organism evidence="7 8">
    <name type="scientific">candidate division TA06 bacterium</name>
    <dbReference type="NCBI Taxonomy" id="2250710"/>
    <lineage>
        <taxon>Bacteria</taxon>
        <taxon>Bacteria division TA06</taxon>
    </lineage>
</organism>
<feature type="transmembrane region" description="Helical" evidence="6">
    <location>
        <begin position="12"/>
        <end position="32"/>
    </location>
</feature>
<name>A0A523UXW8_UNCT6</name>
<feature type="transmembrane region" description="Helical" evidence="6">
    <location>
        <begin position="44"/>
        <end position="63"/>
    </location>
</feature>
<dbReference type="InterPro" id="IPR022791">
    <property type="entry name" value="L-PG_synthase/AglD"/>
</dbReference>
<dbReference type="Pfam" id="PF03706">
    <property type="entry name" value="LPG_synthase_TM"/>
    <property type="match status" value="1"/>
</dbReference>
<keyword evidence="4 6" id="KW-1133">Transmembrane helix</keyword>
<comment type="caution">
    <text evidence="7">The sequence shown here is derived from an EMBL/GenBank/DDBJ whole genome shotgun (WGS) entry which is preliminary data.</text>
</comment>
<evidence type="ECO:0000313" key="7">
    <source>
        <dbReference type="EMBL" id="TET47388.1"/>
    </source>
</evidence>
<proteinExistence type="predicted"/>
<dbReference type="Proteomes" id="UP000315525">
    <property type="component" value="Unassembled WGS sequence"/>
</dbReference>
<comment type="subcellular location">
    <subcellularLocation>
        <location evidence="1">Cell membrane</location>
        <topology evidence="1">Multi-pass membrane protein</topology>
    </subcellularLocation>
</comment>
<dbReference type="EMBL" id="SOJN01000022">
    <property type="protein sequence ID" value="TET47388.1"/>
    <property type="molecule type" value="Genomic_DNA"/>
</dbReference>
<evidence type="ECO:0000256" key="2">
    <source>
        <dbReference type="ARBA" id="ARBA00022475"/>
    </source>
</evidence>